<evidence type="ECO:0000313" key="7">
    <source>
        <dbReference type="Proteomes" id="UP001312865"/>
    </source>
</evidence>
<dbReference type="RefSeq" id="WP_336586825.1">
    <property type="nucleotide sequence ID" value="NZ_JBBAXC010000007.1"/>
</dbReference>
<keyword evidence="3 5" id="KW-0904">Protein phosphatase</keyword>
<keyword evidence="2 5" id="KW-0378">Hydrolase</keyword>
<evidence type="ECO:0000256" key="1">
    <source>
        <dbReference type="ARBA" id="ARBA00005750"/>
    </source>
</evidence>
<evidence type="ECO:0000256" key="4">
    <source>
        <dbReference type="ARBA" id="ARBA00051722"/>
    </source>
</evidence>
<dbReference type="Pfam" id="PF19567">
    <property type="entry name" value="CpsB_CapC"/>
    <property type="match status" value="1"/>
</dbReference>
<protein>
    <recommendedName>
        <fullName evidence="5">Tyrosine-protein phosphatase</fullName>
        <ecNumber evidence="5">3.1.3.48</ecNumber>
    </recommendedName>
</protein>
<accession>A0ABU8HE18</accession>
<dbReference type="PANTHER" id="PTHR39181:SF1">
    <property type="entry name" value="TYROSINE-PROTEIN PHOSPHATASE YWQE"/>
    <property type="match status" value="1"/>
</dbReference>
<organism evidence="6 7">
    <name type="scientific">Bacillus spongiae</name>
    <dbReference type="NCBI Taxonomy" id="2683610"/>
    <lineage>
        <taxon>Bacteria</taxon>
        <taxon>Bacillati</taxon>
        <taxon>Bacillota</taxon>
        <taxon>Bacilli</taxon>
        <taxon>Bacillales</taxon>
        <taxon>Bacillaceae</taxon>
        <taxon>Bacillus</taxon>
    </lineage>
</organism>
<dbReference type="InterPro" id="IPR016195">
    <property type="entry name" value="Pol/histidinol_Pase-like"/>
</dbReference>
<evidence type="ECO:0000256" key="2">
    <source>
        <dbReference type="ARBA" id="ARBA00022801"/>
    </source>
</evidence>
<comment type="caution">
    <text evidence="6">The sequence shown here is derived from an EMBL/GenBank/DDBJ whole genome shotgun (WGS) entry which is preliminary data.</text>
</comment>
<name>A0ABU8HE18_9BACI</name>
<evidence type="ECO:0000256" key="5">
    <source>
        <dbReference type="PIRNR" id="PIRNR016557"/>
    </source>
</evidence>
<gene>
    <name evidence="6" type="ORF">WAK64_09980</name>
</gene>
<sequence length="253" mass="28764">MIDIHCHILPNMDDGAAELQHSIEMARQAVSEGVKTIIATPHLNSTYSNKKTDILAATKQLKVELNDANIPINILPGQEPRIYGEILQDYNNGDILTLNHSNYLFIEFPSNYIPQYSKRLLYDIQLEGLTPIIVHPERNKEFMNHPNKLVDFIQNGSLSQITASSVAGVFGKKIQKLSFQLIEANLVHFIASDAHNLESRGFKMVNAFEKIGKRVGADWVNYFHKNAYLVSENKSIYKEVPQPIQQKKFWGIF</sequence>
<keyword evidence="7" id="KW-1185">Reference proteome</keyword>
<dbReference type="EC" id="3.1.3.48" evidence="5"/>
<dbReference type="PIRSF" id="PIRSF016557">
    <property type="entry name" value="Caps_synth_CpsB"/>
    <property type="match status" value="1"/>
</dbReference>
<comment type="catalytic activity">
    <reaction evidence="4 5">
        <text>O-phospho-L-tyrosyl-[protein] + H2O = L-tyrosyl-[protein] + phosphate</text>
        <dbReference type="Rhea" id="RHEA:10684"/>
        <dbReference type="Rhea" id="RHEA-COMP:10136"/>
        <dbReference type="Rhea" id="RHEA-COMP:20101"/>
        <dbReference type="ChEBI" id="CHEBI:15377"/>
        <dbReference type="ChEBI" id="CHEBI:43474"/>
        <dbReference type="ChEBI" id="CHEBI:46858"/>
        <dbReference type="ChEBI" id="CHEBI:61978"/>
        <dbReference type="EC" id="3.1.3.48"/>
    </reaction>
</comment>
<dbReference type="EMBL" id="JBBAXC010000007">
    <property type="protein sequence ID" value="MEI5907384.1"/>
    <property type="molecule type" value="Genomic_DNA"/>
</dbReference>
<dbReference type="GO" id="GO:0004725">
    <property type="term" value="F:protein tyrosine phosphatase activity"/>
    <property type="evidence" value="ECO:0007669"/>
    <property type="project" value="UniProtKB-EC"/>
</dbReference>
<dbReference type="InterPro" id="IPR016667">
    <property type="entry name" value="Caps_polysacc_synth_CpsB/CapC"/>
</dbReference>
<dbReference type="SUPFAM" id="SSF89550">
    <property type="entry name" value="PHP domain-like"/>
    <property type="match status" value="1"/>
</dbReference>
<dbReference type="Gene3D" id="3.20.20.140">
    <property type="entry name" value="Metal-dependent hydrolases"/>
    <property type="match status" value="1"/>
</dbReference>
<dbReference type="PANTHER" id="PTHR39181">
    <property type="entry name" value="TYROSINE-PROTEIN PHOSPHATASE YWQE"/>
    <property type="match status" value="1"/>
</dbReference>
<proteinExistence type="inferred from homology"/>
<reference evidence="6 7" key="1">
    <citation type="journal article" date="2018" name="J. Microbiol.">
        <title>Bacillus spongiae sp. nov., isolated from sponge of Jeju Island.</title>
        <authorList>
            <person name="Lee G.E."/>
            <person name="Im W.T."/>
            <person name="Park J.S."/>
        </authorList>
    </citation>
    <scope>NUCLEOTIDE SEQUENCE [LARGE SCALE GENOMIC DNA]</scope>
    <source>
        <strain evidence="6 7">135PIL107-10</strain>
    </source>
</reference>
<dbReference type="Proteomes" id="UP001312865">
    <property type="component" value="Unassembled WGS sequence"/>
</dbReference>
<evidence type="ECO:0000313" key="6">
    <source>
        <dbReference type="EMBL" id="MEI5907384.1"/>
    </source>
</evidence>
<evidence type="ECO:0000256" key="3">
    <source>
        <dbReference type="ARBA" id="ARBA00022912"/>
    </source>
</evidence>
<comment type="similarity">
    <text evidence="1 5">Belongs to the metallo-dependent hydrolases superfamily. CpsB/CapC family.</text>
</comment>